<organism evidence="1 2">
    <name type="scientific">Sphaerobolus stellatus (strain SS14)</name>
    <dbReference type="NCBI Taxonomy" id="990650"/>
    <lineage>
        <taxon>Eukaryota</taxon>
        <taxon>Fungi</taxon>
        <taxon>Dikarya</taxon>
        <taxon>Basidiomycota</taxon>
        <taxon>Agaricomycotina</taxon>
        <taxon>Agaricomycetes</taxon>
        <taxon>Phallomycetidae</taxon>
        <taxon>Geastrales</taxon>
        <taxon>Sphaerobolaceae</taxon>
        <taxon>Sphaerobolus</taxon>
    </lineage>
</organism>
<dbReference type="GO" id="GO:0005737">
    <property type="term" value="C:cytoplasm"/>
    <property type="evidence" value="ECO:0007669"/>
    <property type="project" value="TreeGrafter"/>
</dbReference>
<dbReference type="InterPro" id="IPR051783">
    <property type="entry name" value="NAD(P)-dependent_oxidoreduct"/>
</dbReference>
<sequence length="279" mass="30316">MALRGIEELLGLQDQDAGGCDNMMNMIPVVGEVSNPKDWVHLASDLDLVIDLAGGSADVKTLSVGNLEAVASTAQATRPSHAPKLNYIYTSGTWVHGDNRTDVVTDSTPLRKPAELVAWRPESEQKIITDQRVNGIVIRPALLYGRDGSLLSSLFKSAADGFVRWPGTPGGRYALIHVDDLADLYVRAAEKAPIIHGIILDAVNEYSESADDVLQALAKVAGAKGYEYTKPQNLYETALSTTSLIRPYLARTLLDWRPLKPGLVDGMQVYYAAWKAAQK</sequence>
<dbReference type="PANTHER" id="PTHR48079:SF3">
    <property type="entry name" value="NAD-DEPENDENT EPIMERASE_DEHYDRATASE DOMAIN-CONTAINING PROTEIN"/>
    <property type="match status" value="1"/>
</dbReference>
<evidence type="ECO:0000313" key="1">
    <source>
        <dbReference type="EMBL" id="KIJ43215.1"/>
    </source>
</evidence>
<dbReference type="Proteomes" id="UP000054279">
    <property type="component" value="Unassembled WGS sequence"/>
</dbReference>
<dbReference type="EMBL" id="KN837124">
    <property type="protein sequence ID" value="KIJ43215.1"/>
    <property type="molecule type" value="Genomic_DNA"/>
</dbReference>
<protein>
    <recommendedName>
        <fullName evidence="3">NAD-dependent epimerase/dehydratase domain-containing protein</fullName>
    </recommendedName>
</protein>
<dbReference type="Gene3D" id="3.40.50.720">
    <property type="entry name" value="NAD(P)-binding Rossmann-like Domain"/>
    <property type="match status" value="1"/>
</dbReference>
<dbReference type="InterPro" id="IPR036291">
    <property type="entry name" value="NAD(P)-bd_dom_sf"/>
</dbReference>
<dbReference type="PANTHER" id="PTHR48079">
    <property type="entry name" value="PROTEIN YEEZ"/>
    <property type="match status" value="1"/>
</dbReference>
<dbReference type="OrthoDB" id="10000533at2759"/>
<name>A0A0C9VWM2_SPHS4</name>
<gene>
    <name evidence="1" type="ORF">M422DRAFT_75526</name>
</gene>
<dbReference type="GO" id="GO:0004029">
    <property type="term" value="F:aldehyde dehydrogenase (NAD+) activity"/>
    <property type="evidence" value="ECO:0007669"/>
    <property type="project" value="TreeGrafter"/>
</dbReference>
<proteinExistence type="predicted"/>
<dbReference type="HOGENOM" id="CLU_007383_12_3_1"/>
<dbReference type="AlphaFoldDB" id="A0A0C9VWM2"/>
<dbReference type="SUPFAM" id="SSF51735">
    <property type="entry name" value="NAD(P)-binding Rossmann-fold domains"/>
    <property type="match status" value="1"/>
</dbReference>
<accession>A0A0C9VWM2</accession>
<evidence type="ECO:0008006" key="3">
    <source>
        <dbReference type="Google" id="ProtNLM"/>
    </source>
</evidence>
<reference evidence="1 2" key="1">
    <citation type="submission" date="2014-06" db="EMBL/GenBank/DDBJ databases">
        <title>Evolutionary Origins and Diversification of the Mycorrhizal Mutualists.</title>
        <authorList>
            <consortium name="DOE Joint Genome Institute"/>
            <consortium name="Mycorrhizal Genomics Consortium"/>
            <person name="Kohler A."/>
            <person name="Kuo A."/>
            <person name="Nagy L.G."/>
            <person name="Floudas D."/>
            <person name="Copeland A."/>
            <person name="Barry K.W."/>
            <person name="Cichocki N."/>
            <person name="Veneault-Fourrey C."/>
            <person name="LaButti K."/>
            <person name="Lindquist E.A."/>
            <person name="Lipzen A."/>
            <person name="Lundell T."/>
            <person name="Morin E."/>
            <person name="Murat C."/>
            <person name="Riley R."/>
            <person name="Ohm R."/>
            <person name="Sun H."/>
            <person name="Tunlid A."/>
            <person name="Henrissat B."/>
            <person name="Grigoriev I.V."/>
            <person name="Hibbett D.S."/>
            <person name="Martin F."/>
        </authorList>
    </citation>
    <scope>NUCLEOTIDE SEQUENCE [LARGE SCALE GENOMIC DNA]</scope>
    <source>
        <strain evidence="1 2">SS14</strain>
    </source>
</reference>
<keyword evidence="2" id="KW-1185">Reference proteome</keyword>
<evidence type="ECO:0000313" key="2">
    <source>
        <dbReference type="Proteomes" id="UP000054279"/>
    </source>
</evidence>